<dbReference type="Pfam" id="PF13843">
    <property type="entry name" value="DDE_Tnp_1_7"/>
    <property type="match status" value="1"/>
</dbReference>
<organism evidence="2">
    <name type="scientific">Clastoptera arizonana</name>
    <name type="common">Arizona spittle bug</name>
    <dbReference type="NCBI Taxonomy" id="38151"/>
    <lineage>
        <taxon>Eukaryota</taxon>
        <taxon>Metazoa</taxon>
        <taxon>Ecdysozoa</taxon>
        <taxon>Arthropoda</taxon>
        <taxon>Hexapoda</taxon>
        <taxon>Insecta</taxon>
        <taxon>Pterygota</taxon>
        <taxon>Neoptera</taxon>
        <taxon>Paraneoptera</taxon>
        <taxon>Hemiptera</taxon>
        <taxon>Auchenorrhyncha</taxon>
        <taxon>Cercopoidea</taxon>
        <taxon>Clastopteridae</taxon>
        <taxon>Clastoptera</taxon>
    </lineage>
</organism>
<name>A0A1B6D991_9HEMI</name>
<accession>A0A1B6D991</accession>
<proteinExistence type="predicted"/>
<dbReference type="PANTHER" id="PTHR46599:SF3">
    <property type="entry name" value="PIGGYBAC TRANSPOSABLE ELEMENT-DERIVED PROTEIN 4"/>
    <property type="match status" value="1"/>
</dbReference>
<evidence type="ECO:0000313" key="2">
    <source>
        <dbReference type="EMBL" id="JAS22200.1"/>
    </source>
</evidence>
<reference evidence="2" key="1">
    <citation type="submission" date="2015-12" db="EMBL/GenBank/DDBJ databases">
        <title>De novo transcriptome assembly of four potential Pierce s Disease insect vectors from Arizona vineyards.</title>
        <authorList>
            <person name="Tassone E.E."/>
        </authorList>
    </citation>
    <scope>NUCLEOTIDE SEQUENCE</scope>
</reference>
<dbReference type="AlphaFoldDB" id="A0A1B6D991"/>
<protein>
    <recommendedName>
        <fullName evidence="1">PiggyBac transposable element-derived protein domain-containing protein</fullName>
    </recommendedName>
</protein>
<dbReference type="InterPro" id="IPR029526">
    <property type="entry name" value="PGBD"/>
</dbReference>
<evidence type="ECO:0000259" key="1">
    <source>
        <dbReference type="Pfam" id="PF13843"/>
    </source>
</evidence>
<gene>
    <name evidence="2" type="ORF">g.30380</name>
</gene>
<dbReference type="PANTHER" id="PTHR46599">
    <property type="entry name" value="PIGGYBAC TRANSPOSABLE ELEMENT-DERIVED PROTEIN 4"/>
    <property type="match status" value="1"/>
</dbReference>
<dbReference type="EMBL" id="GEDC01015098">
    <property type="protein sequence ID" value="JAS22200.1"/>
    <property type="molecule type" value="Transcribed_RNA"/>
</dbReference>
<feature type="domain" description="PiggyBac transposable element-derived protein" evidence="1">
    <location>
        <begin position="1"/>
        <end position="206"/>
    </location>
</feature>
<sequence>MVRDRFLEILRCLYFSHVTQSNTNNTQPSTTRQAPCSFTEKIDEIVFYFNNKMAQIYYSNQELSIDESMFLWRGRLRFHQYFKGKRHKFEVKLYSLNEPDGLTSKFKIYAGAGDETVGLGHTEMVVMLLLNRLLNNGHSVFMNNYYNSFSLASKLLHMNTYCTGTLRRNRKCNPKETENAKLKKGETTGKYAEGVLIGKWRDKRDVMYI</sequence>